<keyword evidence="1" id="KW-0732">Signal</keyword>
<dbReference type="STRING" id="326297.Sama_0444"/>
<accession>A1S2P8</accession>
<keyword evidence="3" id="KW-1185">Reference proteome</keyword>
<dbReference type="HOGENOM" id="CLU_029766_0_0_6"/>
<feature type="signal peptide" evidence="1">
    <location>
        <begin position="1"/>
        <end position="20"/>
    </location>
</feature>
<sequence>MQISLLLRGGLLLPLALGLAACGGSDKDEDTEQPTEPAQLKIGGSISGLNGTLGLTLTAGSTQTQNVTGSSFQFANTVAEGTGFSISISSQPEGQVCSITGASGTLSSANANAAQVSCASAQAGLFLDSPVAGIGYRTETQSGVTDAMGRYQYLPGETVVFFIGDLTFPAVEATGLVTPNNFADGDDTTVSNIARILQTLDEDEDPSNGITLSQATTEAFNGTALDIGSTGFADAVASVLTTLDNRTLVSDADAKAHVETSLRQQLRGSWLYKEGEGMRNILTFIDDSHYLILHEHTDDGDQLAGSAELGGYEWDPETGALSLTLFDESDNSGGFFDGGSHEAKTMTLGESLTIQFSEDSIMLSRIDDGSNPLIGSWTVWEESDDNLTVVVFLSGTEYALVHTNNQESYGESTPQALSGEFGQYQWDGSSFSVTGITVDADGPGGLYDKDSSTSGDTLMLKPFGEIWFQDAEDGRYSLPKLERFAAMLQDYDSNHPLGQVSLVRSSEGFSDADVLARQFSMDFKLFDGDTGTFHVAFGADGMGTIWEGEEPSLAMSWHINSAGSIEINYTDTSATTFVMVLAPIAGKPNAVLISLTSSEDEDSLWQSQMMAESAN</sequence>
<dbReference type="eggNOG" id="COG5276">
    <property type="taxonomic scope" value="Bacteria"/>
</dbReference>
<protein>
    <submittedName>
        <fullName evidence="2">Uncharacterized protein</fullName>
    </submittedName>
</protein>
<organism evidence="2 3">
    <name type="scientific">Shewanella amazonensis (strain ATCC BAA-1098 / SB2B)</name>
    <dbReference type="NCBI Taxonomy" id="326297"/>
    <lineage>
        <taxon>Bacteria</taxon>
        <taxon>Pseudomonadati</taxon>
        <taxon>Pseudomonadota</taxon>
        <taxon>Gammaproteobacteria</taxon>
        <taxon>Alteromonadales</taxon>
        <taxon>Shewanellaceae</taxon>
        <taxon>Shewanella</taxon>
    </lineage>
</organism>
<feature type="chain" id="PRO_5002636384" evidence="1">
    <location>
        <begin position="21"/>
        <end position="615"/>
    </location>
</feature>
<dbReference type="OrthoDB" id="5592990at2"/>
<gene>
    <name evidence="2" type="ordered locus">Sama_0444</name>
</gene>
<dbReference type="RefSeq" id="WP_011758564.1">
    <property type="nucleotide sequence ID" value="NC_008700.1"/>
</dbReference>
<dbReference type="AlphaFoldDB" id="A1S2P8"/>
<reference evidence="2 3" key="1">
    <citation type="submission" date="2006-12" db="EMBL/GenBank/DDBJ databases">
        <title>Complete sequence of Shewanella amazonensis SB2B.</title>
        <authorList>
            <consortium name="US DOE Joint Genome Institute"/>
            <person name="Copeland A."/>
            <person name="Lucas S."/>
            <person name="Lapidus A."/>
            <person name="Barry K."/>
            <person name="Detter J.C."/>
            <person name="Glavina del Rio T."/>
            <person name="Hammon N."/>
            <person name="Israni S."/>
            <person name="Dalin E."/>
            <person name="Tice H."/>
            <person name="Pitluck S."/>
            <person name="Munk A.C."/>
            <person name="Brettin T."/>
            <person name="Bruce D."/>
            <person name="Han C."/>
            <person name="Tapia R."/>
            <person name="Gilna P."/>
            <person name="Schmutz J."/>
            <person name="Larimer F."/>
            <person name="Land M."/>
            <person name="Hauser L."/>
            <person name="Kyrpides N."/>
            <person name="Mikhailova N."/>
            <person name="Fredrickson J."/>
            <person name="Richardson P."/>
        </authorList>
    </citation>
    <scope>NUCLEOTIDE SEQUENCE [LARGE SCALE GENOMIC DNA]</scope>
    <source>
        <strain evidence="3">ATCC BAA-1098 / SB2B</strain>
    </source>
</reference>
<evidence type="ECO:0000313" key="3">
    <source>
        <dbReference type="Proteomes" id="UP000009175"/>
    </source>
</evidence>
<proteinExistence type="predicted"/>
<evidence type="ECO:0000313" key="2">
    <source>
        <dbReference type="EMBL" id="ABL98654.1"/>
    </source>
</evidence>
<evidence type="ECO:0000256" key="1">
    <source>
        <dbReference type="SAM" id="SignalP"/>
    </source>
</evidence>
<dbReference type="KEGG" id="saz:Sama_0444"/>
<dbReference type="Proteomes" id="UP000009175">
    <property type="component" value="Chromosome"/>
</dbReference>
<dbReference type="EMBL" id="CP000507">
    <property type="protein sequence ID" value="ABL98654.1"/>
    <property type="molecule type" value="Genomic_DNA"/>
</dbReference>
<name>A1S2P8_SHEAM</name>